<dbReference type="KEGG" id="aaa:Acav_2945"/>
<dbReference type="GO" id="GO:0005737">
    <property type="term" value="C:cytoplasm"/>
    <property type="evidence" value="ECO:0007669"/>
    <property type="project" value="TreeGrafter"/>
</dbReference>
<reference evidence="2" key="1">
    <citation type="submission" date="2011-02" db="EMBL/GenBank/DDBJ databases">
        <title>Complete sequence of Acidovorax avenae subsp. avenae ATCC 19860.</title>
        <authorList>
            <consortium name="US DOE Joint Genome Institute"/>
            <person name="Lucas S."/>
            <person name="Copeland A."/>
            <person name="Lapidus A."/>
            <person name="Cheng J.-F."/>
            <person name="Goodwin L."/>
            <person name="Pitluck S."/>
            <person name="Chertkov O."/>
            <person name="Held B."/>
            <person name="Detter J.C."/>
            <person name="Han C."/>
            <person name="Tapia R."/>
            <person name="Land M."/>
            <person name="Hauser L."/>
            <person name="Kyrpides N."/>
            <person name="Ivanova N."/>
            <person name="Ovchinnikova G."/>
            <person name="Pagani I."/>
            <person name="Gordon S."/>
            <person name="Woyke T."/>
        </authorList>
    </citation>
    <scope>NUCLEOTIDE SEQUENCE</scope>
    <source>
        <strain evidence="2">ATCC 19860</strain>
    </source>
</reference>
<dbReference type="EMBL" id="CP002521">
    <property type="protein sequence ID" value="ADX46849.1"/>
    <property type="molecule type" value="Genomic_DNA"/>
</dbReference>
<dbReference type="PANTHER" id="PTHR43792:SF9">
    <property type="entry name" value="RIBOSOMAL-PROTEIN-ALANINE ACETYLTRANSFERASE"/>
    <property type="match status" value="1"/>
</dbReference>
<dbReference type="PANTHER" id="PTHR43792">
    <property type="entry name" value="GNAT FAMILY, PUTATIVE (AFU_ORTHOLOGUE AFUA_3G00765)-RELATED-RELATED"/>
    <property type="match status" value="1"/>
</dbReference>
<gene>
    <name evidence="2" type="ordered locus">Acav_2945</name>
</gene>
<dbReference type="PROSITE" id="PS51186">
    <property type="entry name" value="GNAT"/>
    <property type="match status" value="1"/>
</dbReference>
<accession>F0Q5N7</accession>
<evidence type="ECO:0000259" key="1">
    <source>
        <dbReference type="PROSITE" id="PS51186"/>
    </source>
</evidence>
<dbReference type="Pfam" id="PF13302">
    <property type="entry name" value="Acetyltransf_3"/>
    <property type="match status" value="1"/>
</dbReference>
<feature type="domain" description="N-acetyltransferase" evidence="1">
    <location>
        <begin position="19"/>
        <end position="181"/>
    </location>
</feature>
<proteinExistence type="predicted"/>
<dbReference type="SUPFAM" id="SSF55729">
    <property type="entry name" value="Acyl-CoA N-acyltransferases (Nat)"/>
    <property type="match status" value="1"/>
</dbReference>
<sequence>MPLTISTAFPDIEIHTPRCLLRPFRGGDLPGVFEGLSDPRVIEHYGVRYASLEATREQLHWYGRIQQEGTGQWWCICLAGAPEHLIGACGFNDIDREHRRAEIGYWLLPAHWGQGLAREAVAAAIRHAFGRLGIHRIGADVDMENHASAALLARLGFTREGVRRGYEMKEGRAIDLQLFSRLATDQ</sequence>
<dbReference type="InterPro" id="IPR051531">
    <property type="entry name" value="N-acetyltransferase"/>
</dbReference>
<evidence type="ECO:0000313" key="2">
    <source>
        <dbReference type="EMBL" id="ADX46849.1"/>
    </source>
</evidence>
<dbReference type="Proteomes" id="UP000002482">
    <property type="component" value="Chromosome"/>
</dbReference>
<dbReference type="GeneID" id="34239283"/>
<dbReference type="HOGENOM" id="CLU_013985_3_6_4"/>
<dbReference type="AlphaFoldDB" id="F0Q5N7"/>
<evidence type="ECO:0000313" key="3">
    <source>
        <dbReference type="Proteomes" id="UP000002482"/>
    </source>
</evidence>
<dbReference type="Gene3D" id="3.40.630.30">
    <property type="match status" value="1"/>
</dbReference>
<organism evidence="2 3">
    <name type="scientific">Paracidovorax avenae (strain ATCC 19860 / DSM 7227 / CCUG 15838 / JCM 20985 / LMG 2117 / NCPPB 1011)</name>
    <name type="common">Acidovorax avenae</name>
    <dbReference type="NCBI Taxonomy" id="643561"/>
    <lineage>
        <taxon>Bacteria</taxon>
        <taxon>Pseudomonadati</taxon>
        <taxon>Pseudomonadota</taxon>
        <taxon>Betaproteobacteria</taxon>
        <taxon>Burkholderiales</taxon>
        <taxon>Comamonadaceae</taxon>
        <taxon>Paracidovorax</taxon>
    </lineage>
</organism>
<name>F0Q5N7_PARA1</name>
<dbReference type="InterPro" id="IPR016181">
    <property type="entry name" value="Acyl_CoA_acyltransferase"/>
</dbReference>
<keyword evidence="3" id="KW-1185">Reference proteome</keyword>
<dbReference type="GO" id="GO:0008999">
    <property type="term" value="F:protein-N-terminal-alanine acetyltransferase activity"/>
    <property type="evidence" value="ECO:0007669"/>
    <property type="project" value="TreeGrafter"/>
</dbReference>
<dbReference type="CDD" id="cd04301">
    <property type="entry name" value="NAT_SF"/>
    <property type="match status" value="1"/>
</dbReference>
<protein>
    <submittedName>
        <fullName evidence="2">GCN5-related N-acetyltransferase</fullName>
    </submittedName>
</protein>
<keyword evidence="2" id="KW-0808">Transferase</keyword>
<dbReference type="InterPro" id="IPR000182">
    <property type="entry name" value="GNAT_dom"/>
</dbReference>
<dbReference type="OrthoDB" id="9801656at2"/>
<dbReference type="RefSeq" id="WP_013595341.1">
    <property type="nucleotide sequence ID" value="NC_015138.1"/>
</dbReference>